<dbReference type="Proteomes" id="UP000681967">
    <property type="component" value="Unassembled WGS sequence"/>
</dbReference>
<evidence type="ECO:0000313" key="4">
    <source>
        <dbReference type="Proteomes" id="UP000676336"/>
    </source>
</evidence>
<protein>
    <submittedName>
        <fullName evidence="2">Uncharacterized protein</fullName>
    </submittedName>
</protein>
<dbReference type="Proteomes" id="UP000681720">
    <property type="component" value="Unassembled WGS sequence"/>
</dbReference>
<proteinExistence type="predicted"/>
<dbReference type="Proteomes" id="UP000676336">
    <property type="component" value="Unassembled WGS sequence"/>
</dbReference>
<evidence type="ECO:0000313" key="2">
    <source>
        <dbReference type="EMBL" id="CAF4683783.1"/>
    </source>
</evidence>
<gene>
    <name evidence="1" type="ORF">BYL167_LOCUS31636</name>
    <name evidence="3" type="ORF">GIL414_LOCUS53096</name>
    <name evidence="2" type="ORF">SMN809_LOCUS42390</name>
</gene>
<accession>A0A8S3A7V7</accession>
<name>A0A8S3A7V7_9BILA</name>
<reference evidence="2" key="1">
    <citation type="submission" date="2021-02" db="EMBL/GenBank/DDBJ databases">
        <authorList>
            <person name="Nowell W R."/>
        </authorList>
    </citation>
    <scope>NUCLEOTIDE SEQUENCE</scope>
</reference>
<dbReference type="EMBL" id="CAJOBJ010183421">
    <property type="protein sequence ID" value="CAF4926663.1"/>
    <property type="molecule type" value="Genomic_DNA"/>
</dbReference>
<feature type="non-terminal residue" evidence="2">
    <location>
        <position position="28"/>
    </location>
</feature>
<dbReference type="EMBL" id="CAJOBI010122185">
    <property type="protein sequence ID" value="CAF4683783.1"/>
    <property type="molecule type" value="Genomic_DNA"/>
</dbReference>
<sequence>MYEQLQSIVHRPAKLLSKLNWLAIIRPD</sequence>
<dbReference type="AlphaFoldDB" id="A0A8S3A7V7"/>
<comment type="caution">
    <text evidence="2">The sequence shown here is derived from an EMBL/GenBank/DDBJ whole genome shotgun (WGS) entry which is preliminary data.</text>
</comment>
<evidence type="ECO:0000313" key="3">
    <source>
        <dbReference type="EMBL" id="CAF4926663.1"/>
    </source>
</evidence>
<dbReference type="EMBL" id="CAJOBH010056208">
    <property type="protein sequence ID" value="CAF4403033.1"/>
    <property type="molecule type" value="Genomic_DNA"/>
</dbReference>
<organism evidence="2 4">
    <name type="scientific">Rotaria magnacalcarata</name>
    <dbReference type="NCBI Taxonomy" id="392030"/>
    <lineage>
        <taxon>Eukaryota</taxon>
        <taxon>Metazoa</taxon>
        <taxon>Spiralia</taxon>
        <taxon>Gnathifera</taxon>
        <taxon>Rotifera</taxon>
        <taxon>Eurotatoria</taxon>
        <taxon>Bdelloidea</taxon>
        <taxon>Philodinida</taxon>
        <taxon>Philodinidae</taxon>
        <taxon>Rotaria</taxon>
    </lineage>
</organism>
<evidence type="ECO:0000313" key="1">
    <source>
        <dbReference type="EMBL" id="CAF4403033.1"/>
    </source>
</evidence>